<sequence>MSAGRGMPLLSGPPPQAAEHEGSCRKCNKEFNMLFARSRRCNHCGYSYCHSCSDYQALMPRNDNSGYDTMPICAYCVESLNSKHGRLKLDLFELDTFTAAGKGQLRGLSLAKLKKYASDYGINVRSVVEKDDLIDRLINARAPNGCLPPQLEAYYRRHGIPERSSERPRGILSRAMEAMNAEYQPPPGSSQQNPQRAQTQTQARARTTSQPSFPRPDLQSDLPHPPPRSPPPPGSPYYNMNTPHPSAQQTNAQNTPRPGMQTPRPSAGTPRSNTPHFNVPPTNPRSRSTSVPRPPTDTPSATPPFRPSLPSLDELLAMSPDDVRALPISTLKAVLFQNHVNARMIVEKSELVSKVQTLINDERAEREAHARREAEEDRELQEALEASRREHAERERERQQPQGPDQAASSASDDVPIQDPLRSSSPSSASKEETPRQKMSARPQNMASHLERTGLCVICQDEEANIAIVDCGHLCMCRVCSELIMNETRECPLCRTRIVTDARLLRIFKS</sequence>
<organism evidence="1 2">
    <name type="scientific">Irpex rosettiformis</name>
    <dbReference type="NCBI Taxonomy" id="378272"/>
    <lineage>
        <taxon>Eukaryota</taxon>
        <taxon>Fungi</taxon>
        <taxon>Dikarya</taxon>
        <taxon>Basidiomycota</taxon>
        <taxon>Agaricomycotina</taxon>
        <taxon>Agaricomycetes</taxon>
        <taxon>Polyporales</taxon>
        <taxon>Irpicaceae</taxon>
        <taxon>Irpex</taxon>
    </lineage>
</organism>
<dbReference type="EMBL" id="MU274908">
    <property type="protein sequence ID" value="KAI0090351.1"/>
    <property type="molecule type" value="Genomic_DNA"/>
</dbReference>
<keyword evidence="2" id="KW-1185">Reference proteome</keyword>
<dbReference type="Proteomes" id="UP001055072">
    <property type="component" value="Unassembled WGS sequence"/>
</dbReference>
<name>A0ACB8U7Y0_9APHY</name>
<evidence type="ECO:0000313" key="1">
    <source>
        <dbReference type="EMBL" id="KAI0090351.1"/>
    </source>
</evidence>
<gene>
    <name evidence="1" type="ORF">BDY19DRAFT_888033</name>
</gene>
<evidence type="ECO:0000313" key="2">
    <source>
        <dbReference type="Proteomes" id="UP001055072"/>
    </source>
</evidence>
<comment type="caution">
    <text evidence="1">The sequence shown here is derived from an EMBL/GenBank/DDBJ whole genome shotgun (WGS) entry which is preliminary data.</text>
</comment>
<proteinExistence type="predicted"/>
<accession>A0ACB8U7Y0</accession>
<protein>
    <submittedName>
        <fullName evidence="1">Uncharacterized protein</fullName>
    </submittedName>
</protein>
<reference evidence="1" key="1">
    <citation type="journal article" date="2021" name="Environ. Microbiol.">
        <title>Gene family expansions and transcriptome signatures uncover fungal adaptations to wood decay.</title>
        <authorList>
            <person name="Hage H."/>
            <person name="Miyauchi S."/>
            <person name="Viragh M."/>
            <person name="Drula E."/>
            <person name="Min B."/>
            <person name="Chaduli D."/>
            <person name="Navarro D."/>
            <person name="Favel A."/>
            <person name="Norest M."/>
            <person name="Lesage-Meessen L."/>
            <person name="Balint B."/>
            <person name="Merenyi Z."/>
            <person name="de Eugenio L."/>
            <person name="Morin E."/>
            <person name="Martinez A.T."/>
            <person name="Baldrian P."/>
            <person name="Stursova M."/>
            <person name="Martinez M.J."/>
            <person name="Novotny C."/>
            <person name="Magnuson J.K."/>
            <person name="Spatafora J.W."/>
            <person name="Maurice S."/>
            <person name="Pangilinan J."/>
            <person name="Andreopoulos W."/>
            <person name="LaButti K."/>
            <person name="Hundley H."/>
            <person name="Na H."/>
            <person name="Kuo A."/>
            <person name="Barry K."/>
            <person name="Lipzen A."/>
            <person name="Henrissat B."/>
            <person name="Riley R."/>
            <person name="Ahrendt S."/>
            <person name="Nagy L.G."/>
            <person name="Grigoriev I.V."/>
            <person name="Martin F."/>
            <person name="Rosso M.N."/>
        </authorList>
    </citation>
    <scope>NUCLEOTIDE SEQUENCE</scope>
    <source>
        <strain evidence="1">CBS 384.51</strain>
    </source>
</reference>